<feature type="compositionally biased region" description="Pro residues" evidence="1">
    <location>
        <begin position="87"/>
        <end position="106"/>
    </location>
</feature>
<reference evidence="3" key="1">
    <citation type="journal article" date="2017" name="Cell">
        <title>Insights into land plant evolution garnered from the Marchantia polymorpha genome.</title>
        <authorList>
            <person name="Bowman J.L."/>
            <person name="Kohchi T."/>
            <person name="Yamato K.T."/>
            <person name="Jenkins J."/>
            <person name="Shu S."/>
            <person name="Ishizaki K."/>
            <person name="Yamaoka S."/>
            <person name="Nishihama R."/>
            <person name="Nakamura Y."/>
            <person name="Berger F."/>
            <person name="Adam C."/>
            <person name="Aki S.S."/>
            <person name="Althoff F."/>
            <person name="Araki T."/>
            <person name="Arteaga-Vazquez M.A."/>
            <person name="Balasubrmanian S."/>
            <person name="Barry K."/>
            <person name="Bauer D."/>
            <person name="Boehm C.R."/>
            <person name="Briginshaw L."/>
            <person name="Caballero-Perez J."/>
            <person name="Catarino B."/>
            <person name="Chen F."/>
            <person name="Chiyoda S."/>
            <person name="Chovatia M."/>
            <person name="Davies K.M."/>
            <person name="Delmans M."/>
            <person name="Demura T."/>
            <person name="Dierschke T."/>
            <person name="Dolan L."/>
            <person name="Dorantes-Acosta A.E."/>
            <person name="Eklund D.M."/>
            <person name="Florent S.N."/>
            <person name="Flores-Sandoval E."/>
            <person name="Fujiyama A."/>
            <person name="Fukuzawa H."/>
            <person name="Galik B."/>
            <person name="Grimanelli D."/>
            <person name="Grimwood J."/>
            <person name="Grossniklaus U."/>
            <person name="Hamada T."/>
            <person name="Haseloff J."/>
            <person name="Hetherington A.J."/>
            <person name="Higo A."/>
            <person name="Hirakawa Y."/>
            <person name="Hundley H.N."/>
            <person name="Ikeda Y."/>
            <person name="Inoue K."/>
            <person name="Inoue S.I."/>
            <person name="Ishida S."/>
            <person name="Jia Q."/>
            <person name="Kakita M."/>
            <person name="Kanazawa T."/>
            <person name="Kawai Y."/>
            <person name="Kawashima T."/>
            <person name="Kennedy M."/>
            <person name="Kinose K."/>
            <person name="Kinoshita T."/>
            <person name="Kohara Y."/>
            <person name="Koide E."/>
            <person name="Komatsu K."/>
            <person name="Kopischke S."/>
            <person name="Kubo M."/>
            <person name="Kyozuka J."/>
            <person name="Lagercrantz U."/>
            <person name="Lin S.S."/>
            <person name="Lindquist E."/>
            <person name="Lipzen A.M."/>
            <person name="Lu C.W."/>
            <person name="De Luna E."/>
            <person name="Martienssen R.A."/>
            <person name="Minamino N."/>
            <person name="Mizutani M."/>
            <person name="Mizutani M."/>
            <person name="Mochizuki N."/>
            <person name="Monte I."/>
            <person name="Mosher R."/>
            <person name="Nagasaki H."/>
            <person name="Nakagami H."/>
            <person name="Naramoto S."/>
            <person name="Nishitani K."/>
            <person name="Ohtani M."/>
            <person name="Okamoto T."/>
            <person name="Okumura M."/>
            <person name="Phillips J."/>
            <person name="Pollak B."/>
            <person name="Reinders A."/>
            <person name="Rovekamp M."/>
            <person name="Sano R."/>
            <person name="Sawa S."/>
            <person name="Schmid M.W."/>
            <person name="Shirakawa M."/>
            <person name="Solano R."/>
            <person name="Spunde A."/>
            <person name="Suetsugu N."/>
            <person name="Sugano S."/>
            <person name="Sugiyama A."/>
            <person name="Sun R."/>
            <person name="Suzuki Y."/>
            <person name="Takenaka M."/>
            <person name="Takezawa D."/>
            <person name="Tomogane H."/>
            <person name="Tsuzuki M."/>
            <person name="Ueda T."/>
            <person name="Umeda M."/>
            <person name="Ward J.M."/>
            <person name="Watanabe Y."/>
            <person name="Yazaki K."/>
            <person name="Yokoyama R."/>
            <person name="Yoshitake Y."/>
            <person name="Yotsui I."/>
            <person name="Zachgo S."/>
            <person name="Schmutz J."/>
        </authorList>
    </citation>
    <scope>NUCLEOTIDE SEQUENCE [LARGE SCALE GENOMIC DNA]</scope>
    <source>
        <strain evidence="3">Tak-1</strain>
    </source>
</reference>
<organism evidence="2 3">
    <name type="scientific">Marchantia polymorpha</name>
    <name type="common">Common liverwort</name>
    <name type="synonym">Marchantia aquatica</name>
    <dbReference type="NCBI Taxonomy" id="3197"/>
    <lineage>
        <taxon>Eukaryota</taxon>
        <taxon>Viridiplantae</taxon>
        <taxon>Streptophyta</taxon>
        <taxon>Embryophyta</taxon>
        <taxon>Marchantiophyta</taxon>
        <taxon>Marchantiopsida</taxon>
        <taxon>Marchantiidae</taxon>
        <taxon>Marchantiales</taxon>
        <taxon>Marchantiaceae</taxon>
        <taxon>Marchantia</taxon>
    </lineage>
</organism>
<sequence>MEEGSGSKDECDGEGRVAHGAGRGREGAGREGSEGRGGEKRLRRIRKEVTASRQGSVSEVANGQKRGRRAKGEDSLLSEGSFNRLLPRPPPAPPPLTFSPSAPPPLTLSLPQPLYNPPSHRLASGDRSSCCCSALLCLSAVVVCRPLSLRPALF</sequence>
<dbReference type="Proteomes" id="UP000244005">
    <property type="component" value="Unassembled WGS sequence"/>
</dbReference>
<name>A0A2R6XSG3_MARPO</name>
<dbReference type="AlphaFoldDB" id="A0A2R6XSG3"/>
<dbReference type="EMBL" id="KZ772676">
    <property type="protein sequence ID" value="PTQ49047.1"/>
    <property type="molecule type" value="Genomic_DNA"/>
</dbReference>
<gene>
    <name evidence="2" type="ORF">MARPO_0004s0274</name>
</gene>
<keyword evidence="3" id="KW-1185">Reference proteome</keyword>
<accession>A0A2R6XSG3</accession>
<protein>
    <submittedName>
        <fullName evidence="2">Uncharacterized protein</fullName>
    </submittedName>
</protein>
<feature type="compositionally biased region" description="Basic and acidic residues" evidence="1">
    <location>
        <begin position="1"/>
        <end position="40"/>
    </location>
</feature>
<proteinExistence type="predicted"/>
<evidence type="ECO:0000256" key="1">
    <source>
        <dbReference type="SAM" id="MobiDB-lite"/>
    </source>
</evidence>
<evidence type="ECO:0000313" key="2">
    <source>
        <dbReference type="EMBL" id="PTQ49047.1"/>
    </source>
</evidence>
<feature type="compositionally biased region" description="Polar residues" evidence="1">
    <location>
        <begin position="51"/>
        <end position="61"/>
    </location>
</feature>
<feature type="region of interest" description="Disordered" evidence="1">
    <location>
        <begin position="1"/>
        <end position="112"/>
    </location>
</feature>
<evidence type="ECO:0000313" key="3">
    <source>
        <dbReference type="Proteomes" id="UP000244005"/>
    </source>
</evidence>